<dbReference type="GO" id="GO:0004497">
    <property type="term" value="F:monooxygenase activity"/>
    <property type="evidence" value="ECO:0007669"/>
    <property type="project" value="UniProtKB-KW"/>
</dbReference>
<evidence type="ECO:0000256" key="4">
    <source>
        <dbReference type="ARBA" id="ARBA00023033"/>
    </source>
</evidence>
<evidence type="ECO:0000259" key="5">
    <source>
        <dbReference type="Pfam" id="PF01494"/>
    </source>
</evidence>
<dbReference type="SUPFAM" id="SSF51905">
    <property type="entry name" value="FAD/NAD(P)-binding domain"/>
    <property type="match status" value="1"/>
</dbReference>
<evidence type="ECO:0000256" key="1">
    <source>
        <dbReference type="ARBA" id="ARBA00022630"/>
    </source>
</evidence>
<gene>
    <name evidence="6" type="ORF">CLCR_06408</name>
</gene>
<dbReference type="VEuPathDB" id="FungiDB:G647_07357"/>
<dbReference type="OrthoDB" id="655030at2759"/>
<dbReference type="Proteomes" id="UP000094526">
    <property type="component" value="Unassembled WGS sequence"/>
</dbReference>
<dbReference type="PANTHER" id="PTHR46972">
    <property type="entry name" value="MONOOXYGENASE ASQM-RELATED"/>
    <property type="match status" value="1"/>
</dbReference>
<feature type="domain" description="FAD-binding" evidence="5">
    <location>
        <begin position="44"/>
        <end position="107"/>
    </location>
</feature>
<evidence type="ECO:0000256" key="3">
    <source>
        <dbReference type="ARBA" id="ARBA00023002"/>
    </source>
</evidence>
<dbReference type="GO" id="GO:0071949">
    <property type="term" value="F:FAD binding"/>
    <property type="evidence" value="ECO:0007669"/>
    <property type="project" value="InterPro"/>
</dbReference>
<dbReference type="PANTHER" id="PTHR46972:SF1">
    <property type="entry name" value="FAD DEPENDENT OXIDOREDUCTASE DOMAIN-CONTAINING PROTEIN"/>
    <property type="match status" value="1"/>
</dbReference>
<protein>
    <recommendedName>
        <fullName evidence="5">FAD-binding domain-containing protein</fullName>
    </recommendedName>
</protein>
<dbReference type="AlphaFoldDB" id="A0A1C1C882"/>
<dbReference type="InterPro" id="IPR036188">
    <property type="entry name" value="FAD/NAD-bd_sf"/>
</dbReference>
<reference evidence="7" key="1">
    <citation type="submission" date="2015-07" db="EMBL/GenBank/DDBJ databases">
        <authorList>
            <person name="Teixeira M.M."/>
            <person name="Souza R.C."/>
            <person name="Almeida L.G."/>
            <person name="Vicente V.A."/>
            <person name="de Hoog S."/>
            <person name="Bocca A.L."/>
            <person name="de Almeida S.R."/>
            <person name="Vasconcelos A.T."/>
            <person name="Felipe M.S."/>
        </authorList>
    </citation>
    <scope>NUCLEOTIDE SEQUENCE [LARGE SCALE GENOMIC DNA]</scope>
    <source>
        <strain evidence="7">KSF</strain>
    </source>
</reference>
<keyword evidence="2" id="KW-0274">FAD</keyword>
<sequence>MKESRDLAAYFAPVVKNLVSATDPSTVMLFNAMDRKPFPHSISTNGPVVYIGDANHAVSPFAGAGANLALMDAWDLATALKDASTLDEAVSAYDKVAVPRASAVVKASRWTLDLVHATGIRLILYKVVLQMLGFFVGRSSSK</sequence>
<keyword evidence="1" id="KW-0285">Flavoprotein</keyword>
<evidence type="ECO:0000313" key="6">
    <source>
        <dbReference type="EMBL" id="OCT44687.1"/>
    </source>
</evidence>
<proteinExistence type="predicted"/>
<keyword evidence="3" id="KW-0560">Oxidoreductase</keyword>
<organism evidence="6 7">
    <name type="scientific">Cladophialophora carrionii</name>
    <dbReference type="NCBI Taxonomy" id="86049"/>
    <lineage>
        <taxon>Eukaryota</taxon>
        <taxon>Fungi</taxon>
        <taxon>Dikarya</taxon>
        <taxon>Ascomycota</taxon>
        <taxon>Pezizomycotina</taxon>
        <taxon>Eurotiomycetes</taxon>
        <taxon>Chaetothyriomycetidae</taxon>
        <taxon>Chaetothyriales</taxon>
        <taxon>Herpotrichiellaceae</taxon>
        <taxon>Cladophialophora</taxon>
    </lineage>
</organism>
<dbReference type="InterPro" id="IPR002938">
    <property type="entry name" value="FAD-bd"/>
</dbReference>
<keyword evidence="4" id="KW-0503">Monooxygenase</keyword>
<dbReference type="STRING" id="86049.A0A1C1C882"/>
<dbReference type="Pfam" id="PF01494">
    <property type="entry name" value="FAD_binding_3"/>
    <property type="match status" value="1"/>
</dbReference>
<dbReference type="VEuPathDB" id="FungiDB:CLCR_06408"/>
<comment type="caution">
    <text evidence="6">The sequence shown here is derived from an EMBL/GenBank/DDBJ whole genome shotgun (WGS) entry which is preliminary data.</text>
</comment>
<dbReference type="EMBL" id="LGRB01000020">
    <property type="protein sequence ID" value="OCT44687.1"/>
    <property type="molecule type" value="Genomic_DNA"/>
</dbReference>
<keyword evidence="7" id="KW-1185">Reference proteome</keyword>
<accession>A0A1C1C882</accession>
<dbReference type="Gene3D" id="3.50.50.60">
    <property type="entry name" value="FAD/NAD(P)-binding domain"/>
    <property type="match status" value="1"/>
</dbReference>
<name>A0A1C1C882_9EURO</name>
<evidence type="ECO:0000313" key="7">
    <source>
        <dbReference type="Proteomes" id="UP000094526"/>
    </source>
</evidence>
<dbReference type="PRINTS" id="PR00420">
    <property type="entry name" value="RNGMNOXGNASE"/>
</dbReference>
<evidence type="ECO:0000256" key="2">
    <source>
        <dbReference type="ARBA" id="ARBA00022827"/>
    </source>
</evidence>